<dbReference type="AlphaFoldDB" id="A0AA88KI12"/>
<feature type="domain" description="F-box" evidence="1">
    <location>
        <begin position="1"/>
        <end position="49"/>
    </location>
</feature>
<dbReference type="Gene3D" id="1.20.1280.50">
    <property type="match status" value="1"/>
</dbReference>
<reference evidence="2 3" key="1">
    <citation type="journal article" date="2018" name="BMC Genomics">
        <title>The genome of Naegleria lovaniensis, the basis for a comparative approach to unravel pathogenicity factors of the human pathogenic amoeba N. fowleri.</title>
        <authorList>
            <person name="Liechti N."/>
            <person name="Schurch N."/>
            <person name="Bruggmann R."/>
            <person name="Wittwer M."/>
        </authorList>
    </citation>
    <scope>NUCLEOTIDE SEQUENCE [LARGE SCALE GENOMIC DNA]</scope>
    <source>
        <strain evidence="2 3">ATCC 30569</strain>
    </source>
</reference>
<gene>
    <name evidence="2" type="ORF">C9374_005556</name>
</gene>
<dbReference type="Proteomes" id="UP000816034">
    <property type="component" value="Unassembled WGS sequence"/>
</dbReference>
<dbReference type="SUPFAM" id="SSF81383">
    <property type="entry name" value="F-box domain"/>
    <property type="match status" value="1"/>
</dbReference>
<protein>
    <recommendedName>
        <fullName evidence="1">F-box domain-containing protein</fullName>
    </recommendedName>
</protein>
<dbReference type="RefSeq" id="XP_044548033.1">
    <property type="nucleotide sequence ID" value="XM_044695319.1"/>
</dbReference>
<proteinExistence type="predicted"/>
<organism evidence="2 3">
    <name type="scientific">Naegleria lovaniensis</name>
    <name type="common">Amoeba</name>
    <dbReference type="NCBI Taxonomy" id="51637"/>
    <lineage>
        <taxon>Eukaryota</taxon>
        <taxon>Discoba</taxon>
        <taxon>Heterolobosea</taxon>
        <taxon>Tetramitia</taxon>
        <taxon>Eutetramitia</taxon>
        <taxon>Vahlkampfiidae</taxon>
        <taxon>Naegleria</taxon>
    </lineage>
</organism>
<dbReference type="InterPro" id="IPR001810">
    <property type="entry name" value="F-box_dom"/>
</dbReference>
<evidence type="ECO:0000313" key="3">
    <source>
        <dbReference type="Proteomes" id="UP000816034"/>
    </source>
</evidence>
<dbReference type="InterPro" id="IPR036047">
    <property type="entry name" value="F-box-like_dom_sf"/>
</dbReference>
<accession>A0AA88KI12</accession>
<comment type="caution">
    <text evidence="2">The sequence shown here is derived from an EMBL/GenBank/DDBJ whole genome shotgun (WGS) entry which is preliminary data.</text>
</comment>
<sequence length="354" mass="40872">MMKLQILPKEILIHIVQYAIDRLDVIPTLSHVSKEFREIIMDNDVWIHVSNLLDSNKSMTPIQAIVNENRNTESDHTIFMKIQQYFQSLRYIQYIQLVKEDNCSKPETMVFDPFSKLAMGDSKSFSDLIDLFGINSFRAYHFVSKGTDHKITDAACAAIMDTMGFDTGKQFGETIIQASFVVGEEPNEKWVNAYLITFNDKNQQVQEPPLLTCPALNVTVTSPTPAQQQSYYDLIERMKEMLSSRFERKASFVCFEKVHIKRSKLFKITKKEELKNKRMKQMAKQKRFEFWFGNEVSNCNNSASNCSDSFFSCALSSKYTSDRFAIFMTLQEKKKRVENPFTFSTSLAPSIANL</sequence>
<name>A0AA88KI12_NAELO</name>
<evidence type="ECO:0000259" key="1">
    <source>
        <dbReference type="PROSITE" id="PS50181"/>
    </source>
</evidence>
<dbReference type="GeneID" id="68098011"/>
<dbReference type="Pfam" id="PF12937">
    <property type="entry name" value="F-box-like"/>
    <property type="match status" value="1"/>
</dbReference>
<dbReference type="EMBL" id="PYSW02000024">
    <property type="protein sequence ID" value="KAG2382354.1"/>
    <property type="molecule type" value="Genomic_DNA"/>
</dbReference>
<dbReference type="PROSITE" id="PS50181">
    <property type="entry name" value="FBOX"/>
    <property type="match status" value="1"/>
</dbReference>
<keyword evidence="3" id="KW-1185">Reference proteome</keyword>
<evidence type="ECO:0000313" key="2">
    <source>
        <dbReference type="EMBL" id="KAG2382354.1"/>
    </source>
</evidence>